<reference evidence="1 2" key="2">
    <citation type="journal article" date="2010" name="Stand. Genomic Sci.">
        <title>Complete genome sequence of Gordonia bronchialis type strain (3410).</title>
        <authorList>
            <person name="Ivanova N."/>
            <person name="Sikorski J."/>
            <person name="Jando M."/>
            <person name="Lapidus A."/>
            <person name="Nolan M."/>
            <person name="Lucas S."/>
            <person name="Del Rio T.G."/>
            <person name="Tice H."/>
            <person name="Copeland A."/>
            <person name="Cheng J.F."/>
            <person name="Chen F."/>
            <person name="Bruce D."/>
            <person name="Goodwin L."/>
            <person name="Pitluck S."/>
            <person name="Mavromatis K."/>
            <person name="Ovchinnikova G."/>
            <person name="Pati A."/>
            <person name="Chen A."/>
            <person name="Palaniappan K."/>
            <person name="Land M."/>
            <person name="Hauser L."/>
            <person name="Chang Y.J."/>
            <person name="Jeffries C.D."/>
            <person name="Chain P."/>
            <person name="Saunders E."/>
            <person name="Han C."/>
            <person name="Detter J.C."/>
            <person name="Brettin T."/>
            <person name="Rohde M."/>
            <person name="Goker M."/>
            <person name="Bristow J."/>
            <person name="Eisen J.A."/>
            <person name="Markowitz V."/>
            <person name="Hugenholtz P."/>
            <person name="Klenk H.P."/>
            <person name="Kyrpides N.C."/>
        </authorList>
    </citation>
    <scope>NUCLEOTIDE SEQUENCE [LARGE SCALE GENOMIC DNA]</scope>
    <source>
        <strain evidence="2">ATCC 25592 / DSM 43247 / BCRC 13721 / JCM 3198 / KCTC 3076 / NBRC 16047 / NCTC 10667</strain>
    </source>
</reference>
<name>D0LE59_GORB4</name>
<dbReference type="EMBL" id="CP001802">
    <property type="protein sequence ID" value="ACY22651.1"/>
    <property type="molecule type" value="Genomic_DNA"/>
</dbReference>
<dbReference type="KEGG" id="gbr:Gbro_3457"/>
<dbReference type="STRING" id="526226.Gbro_3457"/>
<reference evidence="2" key="1">
    <citation type="submission" date="2009-10" db="EMBL/GenBank/DDBJ databases">
        <title>The complete chromosome of Gordonia bronchialis DSM 43247.</title>
        <authorList>
            <consortium name="US DOE Joint Genome Institute (JGI-PGF)"/>
            <person name="Lucas S."/>
            <person name="Copeland A."/>
            <person name="Lapidus A."/>
            <person name="Glavina del Rio T."/>
            <person name="Dalin E."/>
            <person name="Tice H."/>
            <person name="Bruce D."/>
            <person name="Goodwin L."/>
            <person name="Pitluck S."/>
            <person name="Kyrpides N."/>
            <person name="Mavromatis K."/>
            <person name="Ivanova N."/>
            <person name="Ovchinnikova G."/>
            <person name="Saunders E."/>
            <person name="Brettin T."/>
            <person name="Detter J.C."/>
            <person name="Han C."/>
            <person name="Larimer F."/>
            <person name="Land M."/>
            <person name="Hauser L."/>
            <person name="Markowitz V."/>
            <person name="Cheng J.-F."/>
            <person name="Hugenholtz P."/>
            <person name="Woyke T."/>
            <person name="Wu D."/>
            <person name="Jando M."/>
            <person name="Schneider S."/>
            <person name="Goeker M."/>
            <person name="Klenk H.-P."/>
            <person name="Eisen J.A."/>
        </authorList>
    </citation>
    <scope>NUCLEOTIDE SEQUENCE [LARGE SCALE GENOMIC DNA]</scope>
    <source>
        <strain evidence="2">ATCC 25592 / DSM 43247 / BCRC 13721 / JCM 3198 / KCTC 3076 / NBRC 16047 / NCTC 10667</strain>
    </source>
</reference>
<evidence type="ECO:0000313" key="1">
    <source>
        <dbReference type="EMBL" id="ACY22651.1"/>
    </source>
</evidence>
<sequence length="126" mass="13492">MWLTVTFTVLLAALVVALVVQWQRGRNPRPLTPGQAANFVQGTFTITGVSERPDEGDKSGERFCTLSGTIVGPETTPTEVYGTLVLGENSPWPQIGDDLDVLYKPHKAATSWRFGSLGSAADGPGF</sequence>
<organism evidence="1 2">
    <name type="scientific">Gordonia bronchialis (strain ATCC 25592 / DSM 43247 / BCRC 13721 / JCM 3198 / KCTC 3076 / NBRC 16047 / NCTC 10667)</name>
    <name type="common">Rhodococcus bronchialis</name>
    <dbReference type="NCBI Taxonomy" id="526226"/>
    <lineage>
        <taxon>Bacteria</taxon>
        <taxon>Bacillati</taxon>
        <taxon>Actinomycetota</taxon>
        <taxon>Actinomycetes</taxon>
        <taxon>Mycobacteriales</taxon>
        <taxon>Gordoniaceae</taxon>
        <taxon>Gordonia</taxon>
    </lineage>
</organism>
<dbReference type="eggNOG" id="ENOG5033WYT">
    <property type="taxonomic scope" value="Bacteria"/>
</dbReference>
<accession>D0LE59</accession>
<keyword evidence="2" id="KW-1185">Reference proteome</keyword>
<gene>
    <name evidence="1" type="ordered locus">Gbro_3457</name>
</gene>
<protein>
    <submittedName>
        <fullName evidence="1">Uncharacterized protein</fullName>
    </submittedName>
</protein>
<dbReference type="OrthoDB" id="4380191at2"/>
<proteinExistence type="predicted"/>
<evidence type="ECO:0000313" key="2">
    <source>
        <dbReference type="Proteomes" id="UP000001219"/>
    </source>
</evidence>
<dbReference type="RefSeq" id="WP_012835165.1">
    <property type="nucleotide sequence ID" value="NC_013441.1"/>
</dbReference>
<dbReference type="Proteomes" id="UP000001219">
    <property type="component" value="Chromosome"/>
</dbReference>
<dbReference type="HOGENOM" id="CLU_134367_0_0_11"/>
<dbReference type="AlphaFoldDB" id="D0LE59"/>